<dbReference type="AlphaFoldDB" id="A0A4C1YT12"/>
<comment type="caution">
    <text evidence="2">The sequence shown here is derived from an EMBL/GenBank/DDBJ whole genome shotgun (WGS) entry which is preliminary data.</text>
</comment>
<sequence length="75" mass="8644">MMWSTWLQHENRPARPVRPHGTREVTLSDAAFHPLPRGETFDQLHAPRRSLSVISGGVTRRDVTARLFGSRRARR</sequence>
<evidence type="ECO:0000256" key="1">
    <source>
        <dbReference type="SAM" id="MobiDB-lite"/>
    </source>
</evidence>
<organism evidence="2 3">
    <name type="scientific">Eumeta variegata</name>
    <name type="common">Bagworm moth</name>
    <name type="synonym">Eumeta japonica</name>
    <dbReference type="NCBI Taxonomy" id="151549"/>
    <lineage>
        <taxon>Eukaryota</taxon>
        <taxon>Metazoa</taxon>
        <taxon>Ecdysozoa</taxon>
        <taxon>Arthropoda</taxon>
        <taxon>Hexapoda</taxon>
        <taxon>Insecta</taxon>
        <taxon>Pterygota</taxon>
        <taxon>Neoptera</taxon>
        <taxon>Endopterygota</taxon>
        <taxon>Lepidoptera</taxon>
        <taxon>Glossata</taxon>
        <taxon>Ditrysia</taxon>
        <taxon>Tineoidea</taxon>
        <taxon>Psychidae</taxon>
        <taxon>Oiketicinae</taxon>
        <taxon>Eumeta</taxon>
    </lineage>
</organism>
<name>A0A4C1YT12_EUMVA</name>
<accession>A0A4C1YT12</accession>
<proteinExistence type="predicted"/>
<evidence type="ECO:0000313" key="2">
    <source>
        <dbReference type="EMBL" id="GBP78123.1"/>
    </source>
</evidence>
<dbReference type="EMBL" id="BGZK01001358">
    <property type="protein sequence ID" value="GBP78123.1"/>
    <property type="molecule type" value="Genomic_DNA"/>
</dbReference>
<dbReference type="Proteomes" id="UP000299102">
    <property type="component" value="Unassembled WGS sequence"/>
</dbReference>
<feature type="region of interest" description="Disordered" evidence="1">
    <location>
        <begin position="1"/>
        <end position="20"/>
    </location>
</feature>
<reference evidence="2 3" key="1">
    <citation type="journal article" date="2019" name="Commun. Biol.">
        <title>The bagworm genome reveals a unique fibroin gene that provides high tensile strength.</title>
        <authorList>
            <person name="Kono N."/>
            <person name="Nakamura H."/>
            <person name="Ohtoshi R."/>
            <person name="Tomita M."/>
            <person name="Numata K."/>
            <person name="Arakawa K."/>
        </authorList>
    </citation>
    <scope>NUCLEOTIDE SEQUENCE [LARGE SCALE GENOMIC DNA]</scope>
</reference>
<evidence type="ECO:0000313" key="3">
    <source>
        <dbReference type="Proteomes" id="UP000299102"/>
    </source>
</evidence>
<gene>
    <name evidence="2" type="ORF">EVAR_59917_1</name>
</gene>
<protein>
    <submittedName>
        <fullName evidence="2">Uncharacterized protein</fullName>
    </submittedName>
</protein>
<keyword evidence="3" id="KW-1185">Reference proteome</keyword>